<dbReference type="PANTHER" id="PTHR11070:SF2">
    <property type="entry name" value="ATP-DEPENDENT DNA HELICASE SRS2"/>
    <property type="match status" value="1"/>
</dbReference>
<dbReference type="Pfam" id="PF13361">
    <property type="entry name" value="UvrD_C"/>
    <property type="match status" value="1"/>
</dbReference>
<dbReference type="EMBL" id="JACHYA010000001">
    <property type="protein sequence ID" value="MBB3170471.1"/>
    <property type="molecule type" value="Genomic_DNA"/>
</dbReference>
<dbReference type="CDD" id="cd17932">
    <property type="entry name" value="DEXQc_UvrD"/>
    <property type="match status" value="1"/>
</dbReference>
<evidence type="ECO:0000256" key="12">
    <source>
        <dbReference type="ARBA" id="ARBA00034808"/>
    </source>
</evidence>
<feature type="compositionally biased region" description="Basic and acidic residues" evidence="15">
    <location>
        <begin position="1007"/>
        <end position="1017"/>
    </location>
</feature>
<dbReference type="GO" id="GO:0005829">
    <property type="term" value="C:cytosol"/>
    <property type="evidence" value="ECO:0007669"/>
    <property type="project" value="TreeGrafter"/>
</dbReference>
<gene>
    <name evidence="19" type="ORF">E5982_01495</name>
    <name evidence="18" type="ORF">FHR31_000251</name>
</gene>
<evidence type="ECO:0000259" key="17">
    <source>
        <dbReference type="PROSITE" id="PS51217"/>
    </source>
</evidence>
<dbReference type="GO" id="GO:0043138">
    <property type="term" value="F:3'-5' DNA helicase activity"/>
    <property type="evidence" value="ECO:0007669"/>
    <property type="project" value="UniProtKB-EC"/>
</dbReference>
<keyword evidence="6 18" id="KW-0269">Exonuclease</keyword>
<evidence type="ECO:0000256" key="3">
    <source>
        <dbReference type="ARBA" id="ARBA00022763"/>
    </source>
</evidence>
<dbReference type="InterPro" id="IPR014016">
    <property type="entry name" value="UvrD-like_ATP-bd"/>
</dbReference>
<keyword evidence="9" id="KW-0234">DNA repair</keyword>
<sequence length="1188" mass="127488">MNLDTLGATGPQRQAIETLDRPLLLCAGAGSGKTFTLQQRIAYALSPESGPAVEGVDRVLTITFTRKAAGEIKSRVRSVLRENGMAEEALKVDDAWISTIHGMALRILREHGLELGLPPRLAQLEEDRAAELRQRAFDVVLRESEGQPESPLAQLIAALGATGKGSDARALTFALMKHGDTLTAGLDAFDFGPAAASPSGIMRQAAAGLEEFLAGGGSPKQMEKAEEALRQVRELLESSGSLTYRQAAAALAGLGLPSAQGKAKEAVRALKTSLAGLVMECVLGCNEAVAESLMAVARRVQEEYGALKQEADCVDTADILRLAYRALSDRPLLRQQLQQRFQLIMVDEFQDTNQLQIDLIGLLCRPGLTNLCTVGDSQQSIYRFQGADVNVYLKHKRQMTGEAKARSLQLDANFRSHGDILAFVRRICGAPGFFSEDFLDLQAGRNEEKAAASGAYRALAPRISVALTSYGSKQRGETAKTAFAKQQEARHIAQWFARLRMAGHDAGDMVLLLGSTTHLDVYADALQQEGFSCHMEGGSGFYGTAESKLAASLLRALVCPLNTRDLFEALSGPMFQLSADDFMTLSTVVKASGEQCAEVRRRSIGRPFVVGDGDGAETEETDGEVLQPLLPAPGAALGRVLEIWCRAQATVRRDGPACALRQLARESGYFSRLQEEGVTGQAKAANFLKAITVVEGLQAQPGAGTAQVAQRYQALAAGNEKLGSLQGDGGQSVRIMTVHGSKGLEFPFVAVADCYTLRPESGALLCAVRDGRAAASLASSLGDDGLKAAFEKARTTVKNDEEGAPGLPPLARHHQGIREESAQEGLLEKRRLFYVAATRASEAMLVSLCVNNTKEGLAPKGVQADVLGALFGEEVPRQDGTADYGGSQPLEFAFIDADRLWNEQSEEEREETAGAAEGRVVEYPPLSPDPAPAVVAGWGDGQGLVSYSSLTGCEGGALEGAQAVLEAYVEELDGPIADGLQEAPAVQPEGGAPAPVSPTADFGDGAGEERGESFSDRDKATDFGGALHRLCQLDALTGEKGAWGRFEAVADAYGVRQRQRLQEAFARWLASDVRREAREWEWVQPELSFQAQLGANTLQGEIDLFCANGPAGEGGRAFVVDYKTGGQPQETARQLYWKHRLQALCYAYAVLRQGFSEVSFVFVRVEQEDAACPGQPQVVRYRFRRRAT</sequence>
<feature type="binding site" evidence="14">
    <location>
        <begin position="27"/>
        <end position="34"/>
    </location>
    <ligand>
        <name>ATP</name>
        <dbReference type="ChEBI" id="CHEBI:30616"/>
    </ligand>
</feature>
<dbReference type="InterPro" id="IPR014017">
    <property type="entry name" value="DNA_helicase_UvrD-like_C"/>
</dbReference>
<name>A0A3N0ACR2_9ACTN</name>
<evidence type="ECO:0000313" key="21">
    <source>
        <dbReference type="Proteomes" id="UP000530850"/>
    </source>
</evidence>
<keyword evidence="5 14" id="KW-0347">Helicase</keyword>
<keyword evidence="1" id="KW-0540">Nuclease</keyword>
<comment type="catalytic activity">
    <reaction evidence="13">
        <text>ATP + H2O = ADP + phosphate + H(+)</text>
        <dbReference type="Rhea" id="RHEA:13065"/>
        <dbReference type="ChEBI" id="CHEBI:15377"/>
        <dbReference type="ChEBI" id="CHEBI:15378"/>
        <dbReference type="ChEBI" id="CHEBI:30616"/>
        <dbReference type="ChEBI" id="CHEBI:43474"/>
        <dbReference type="ChEBI" id="CHEBI:456216"/>
        <dbReference type="EC" id="5.6.2.4"/>
    </reaction>
</comment>
<dbReference type="Proteomes" id="UP000530850">
    <property type="component" value="Unassembled WGS sequence"/>
</dbReference>
<dbReference type="EMBL" id="SSTM01000001">
    <property type="protein sequence ID" value="TJW12303.1"/>
    <property type="molecule type" value="Genomic_DNA"/>
</dbReference>
<dbReference type="InterPro" id="IPR027417">
    <property type="entry name" value="P-loop_NTPase"/>
</dbReference>
<dbReference type="EC" id="5.6.2.4" evidence="12"/>
<dbReference type="Gene3D" id="1.10.486.10">
    <property type="entry name" value="PCRA, domain 4"/>
    <property type="match status" value="1"/>
</dbReference>
<evidence type="ECO:0000256" key="2">
    <source>
        <dbReference type="ARBA" id="ARBA00022741"/>
    </source>
</evidence>
<dbReference type="InterPro" id="IPR000212">
    <property type="entry name" value="DNA_helicase_UvrD/REP"/>
</dbReference>
<reference evidence="19 20" key="1">
    <citation type="submission" date="2019-04" db="EMBL/GenBank/DDBJ databases">
        <title>Microbes associate with the intestines of laboratory mice.</title>
        <authorList>
            <person name="Navarre W."/>
            <person name="Wong E."/>
            <person name="Huang K.C."/>
            <person name="Tropini C."/>
            <person name="Ng K."/>
            <person name="Yu B."/>
        </authorList>
    </citation>
    <scope>NUCLEOTIDE SEQUENCE [LARGE SCALE GENOMIC DNA]</scope>
    <source>
        <strain evidence="19 20">NM48_B13</strain>
    </source>
</reference>
<dbReference type="PROSITE" id="PS51217">
    <property type="entry name" value="UVRD_HELICASE_CTER"/>
    <property type="match status" value="1"/>
</dbReference>
<dbReference type="PANTHER" id="PTHR11070">
    <property type="entry name" value="UVRD / RECB / PCRA DNA HELICASE FAMILY MEMBER"/>
    <property type="match status" value="1"/>
</dbReference>
<dbReference type="Gene3D" id="3.40.50.300">
    <property type="entry name" value="P-loop containing nucleotide triphosphate hydrolases"/>
    <property type="match status" value="3"/>
</dbReference>
<keyword evidence="8" id="KW-0238">DNA-binding</keyword>
<keyword evidence="7 14" id="KW-0067">ATP-binding</keyword>
<keyword evidence="10" id="KW-0413">Isomerase</keyword>
<comment type="catalytic activity">
    <reaction evidence="11">
        <text>Couples ATP hydrolysis with the unwinding of duplex DNA by translocating in the 3'-5' direction.</text>
        <dbReference type="EC" id="5.6.2.4"/>
    </reaction>
</comment>
<evidence type="ECO:0000256" key="13">
    <source>
        <dbReference type="ARBA" id="ARBA00048988"/>
    </source>
</evidence>
<evidence type="ECO:0000313" key="20">
    <source>
        <dbReference type="Proteomes" id="UP000309454"/>
    </source>
</evidence>
<keyword evidence="2 14" id="KW-0547">Nucleotide-binding</keyword>
<keyword evidence="3" id="KW-0227">DNA damage</keyword>
<evidence type="ECO:0000256" key="7">
    <source>
        <dbReference type="ARBA" id="ARBA00022840"/>
    </source>
</evidence>
<proteinExistence type="predicted"/>
<dbReference type="GO" id="GO:0004527">
    <property type="term" value="F:exonuclease activity"/>
    <property type="evidence" value="ECO:0007669"/>
    <property type="project" value="UniProtKB-KW"/>
</dbReference>
<evidence type="ECO:0000256" key="5">
    <source>
        <dbReference type="ARBA" id="ARBA00022806"/>
    </source>
</evidence>
<evidence type="ECO:0000256" key="6">
    <source>
        <dbReference type="ARBA" id="ARBA00022839"/>
    </source>
</evidence>
<dbReference type="SUPFAM" id="SSF52540">
    <property type="entry name" value="P-loop containing nucleoside triphosphate hydrolases"/>
    <property type="match status" value="1"/>
</dbReference>
<keyword evidence="4 14" id="KW-0378">Hydrolase</keyword>
<evidence type="ECO:0000256" key="1">
    <source>
        <dbReference type="ARBA" id="ARBA00022722"/>
    </source>
</evidence>
<evidence type="ECO:0000256" key="9">
    <source>
        <dbReference type="ARBA" id="ARBA00023204"/>
    </source>
</evidence>
<dbReference type="GO" id="GO:0005524">
    <property type="term" value="F:ATP binding"/>
    <property type="evidence" value="ECO:0007669"/>
    <property type="project" value="UniProtKB-UniRule"/>
</dbReference>
<evidence type="ECO:0000259" key="16">
    <source>
        <dbReference type="PROSITE" id="PS51198"/>
    </source>
</evidence>
<evidence type="ECO:0000256" key="8">
    <source>
        <dbReference type="ARBA" id="ARBA00023125"/>
    </source>
</evidence>
<accession>A0A3N0ACR2</accession>
<dbReference type="AlphaFoldDB" id="A0A3N0ACR2"/>
<evidence type="ECO:0000256" key="11">
    <source>
        <dbReference type="ARBA" id="ARBA00034617"/>
    </source>
</evidence>
<dbReference type="GO" id="GO:0000725">
    <property type="term" value="P:recombinational repair"/>
    <property type="evidence" value="ECO:0007669"/>
    <property type="project" value="TreeGrafter"/>
</dbReference>
<organism evidence="19 20">
    <name type="scientific">Parvibacter caecicola</name>
    <dbReference type="NCBI Taxonomy" id="747645"/>
    <lineage>
        <taxon>Bacteria</taxon>
        <taxon>Bacillati</taxon>
        <taxon>Actinomycetota</taxon>
        <taxon>Coriobacteriia</taxon>
        <taxon>Coriobacteriales</taxon>
        <taxon>Coriobacteriaceae</taxon>
        <taxon>Parvibacter</taxon>
    </lineage>
</organism>
<dbReference type="InterPro" id="IPR011604">
    <property type="entry name" value="PDDEXK-like_dom_sf"/>
</dbReference>
<comment type="caution">
    <text evidence="19">The sequence shown here is derived from an EMBL/GenBank/DDBJ whole genome shotgun (WGS) entry which is preliminary data.</text>
</comment>
<keyword evidence="20" id="KW-1185">Reference proteome</keyword>
<dbReference type="InterPro" id="IPR011335">
    <property type="entry name" value="Restrct_endonuc-II-like"/>
</dbReference>
<dbReference type="Pfam" id="PF12705">
    <property type="entry name" value="PDDEXK_1"/>
    <property type="match status" value="1"/>
</dbReference>
<feature type="domain" description="UvrD-like helicase C-terminal" evidence="17">
    <location>
        <begin position="446"/>
        <end position="743"/>
    </location>
</feature>
<evidence type="ECO:0000313" key="19">
    <source>
        <dbReference type="EMBL" id="TJW12303.1"/>
    </source>
</evidence>
<evidence type="ECO:0000256" key="4">
    <source>
        <dbReference type="ARBA" id="ARBA00022801"/>
    </source>
</evidence>
<evidence type="ECO:0000313" key="18">
    <source>
        <dbReference type="EMBL" id="MBB3170471.1"/>
    </source>
</evidence>
<dbReference type="InterPro" id="IPR038726">
    <property type="entry name" value="PDDEXK_AddAB-type"/>
</dbReference>
<dbReference type="Gene3D" id="3.90.320.10">
    <property type="match status" value="1"/>
</dbReference>
<dbReference type="GeneID" id="93355999"/>
<dbReference type="SUPFAM" id="SSF52980">
    <property type="entry name" value="Restriction endonuclease-like"/>
    <property type="match status" value="1"/>
</dbReference>
<evidence type="ECO:0000256" key="10">
    <source>
        <dbReference type="ARBA" id="ARBA00023235"/>
    </source>
</evidence>
<evidence type="ECO:0000256" key="15">
    <source>
        <dbReference type="SAM" id="MobiDB-lite"/>
    </source>
</evidence>
<feature type="region of interest" description="Disordered" evidence="15">
    <location>
        <begin position="983"/>
        <end position="1017"/>
    </location>
</feature>
<dbReference type="Proteomes" id="UP000309454">
    <property type="component" value="Unassembled WGS sequence"/>
</dbReference>
<evidence type="ECO:0000256" key="14">
    <source>
        <dbReference type="PROSITE-ProRule" id="PRU00560"/>
    </source>
</evidence>
<reference evidence="18 21" key="2">
    <citation type="submission" date="2020-08" db="EMBL/GenBank/DDBJ databases">
        <title>Sequencing the genomes of 1000 actinobacteria strains.</title>
        <authorList>
            <person name="Klenk H.-P."/>
        </authorList>
    </citation>
    <scope>NUCLEOTIDE SEQUENCE [LARGE SCALE GENOMIC DNA]</scope>
    <source>
        <strain evidence="18 21">DSM 22242</strain>
    </source>
</reference>
<dbReference type="PROSITE" id="PS51198">
    <property type="entry name" value="UVRD_HELICASE_ATP_BIND"/>
    <property type="match status" value="1"/>
</dbReference>
<feature type="domain" description="UvrD-like helicase ATP-binding" evidence="16">
    <location>
        <begin position="6"/>
        <end position="417"/>
    </location>
</feature>
<protein>
    <recommendedName>
        <fullName evidence="12">DNA 3'-5' helicase</fullName>
        <ecNumber evidence="12">5.6.2.4</ecNumber>
    </recommendedName>
</protein>
<dbReference type="GO" id="GO:0003677">
    <property type="term" value="F:DNA binding"/>
    <property type="evidence" value="ECO:0007669"/>
    <property type="project" value="UniProtKB-KW"/>
</dbReference>
<dbReference type="Pfam" id="PF00580">
    <property type="entry name" value="UvrD-helicase"/>
    <property type="match status" value="1"/>
</dbReference>
<dbReference type="RefSeq" id="WP_123184680.1">
    <property type="nucleotide sequence ID" value="NZ_JACHYA010000001.1"/>
</dbReference>
<dbReference type="OrthoDB" id="9806690at2"/>